<dbReference type="Gene3D" id="2.40.30.170">
    <property type="match status" value="1"/>
</dbReference>
<feature type="domain" description="AprE-like beta-barrel" evidence="12">
    <location>
        <begin position="366"/>
        <end position="454"/>
    </location>
</feature>
<evidence type="ECO:0000256" key="10">
    <source>
        <dbReference type="SAM" id="Coils"/>
    </source>
</evidence>
<dbReference type="Pfam" id="PF26002">
    <property type="entry name" value="Beta-barrel_AprE"/>
    <property type="match status" value="1"/>
</dbReference>
<sequence length="478" mass="54233">MSKNSVIEAKAENKKLSPFAASSNSRAAASKEGDVPTRVDSYIKGGFLFLIFTLGIFTAWAALAPLSSAIIAHGEVVVENYRRTIQHLEGGIIERIYVRDGDRVEAGQPLLQLQTTQWDAEQEMTRKRLLTTQAEWERLQIEQEIIESLDDFNLPANLGQRELNLSAALLEEARLDEEVMQVVRQQRQLFRARLAAFAQQQQSLVSRIEQIQQQVLGLEEQQAILQEQIQATEEEQRAFATLFDEGLADGQRARDLRRTLLDLRNRAAGHRSEIARMNLQAIETQLQITANRQNYLKEVGERHRDVQSNYFDLQERMRVTSDALRRATLTAPDAGTVVDLQVHTLGSIARPGTTLLELVPDNEAFVVEARIETVDVNHLFIGQLADIRFSAFNQRLTKVIEAEVVNISADRLLDERSGMAYYLVRLRVTDQGRADMNRDMDLKPGMPAEVMIRRGERTMFSYLFKPLSDAFARALTEK</sequence>
<dbReference type="InterPro" id="IPR058781">
    <property type="entry name" value="HH_AprE-like"/>
</dbReference>
<reference evidence="13 14" key="1">
    <citation type="submission" date="2024-02" db="EMBL/GenBank/DDBJ databases">
        <title>Marinospirillum sp. MEB 164 isolated from Lonar lake sediment.</title>
        <authorList>
            <person name="Joshi A."/>
            <person name="Thite S."/>
        </authorList>
    </citation>
    <scope>NUCLEOTIDE SEQUENCE [LARGE SCALE GENOMIC DNA]</scope>
    <source>
        <strain evidence="13 14">MEB164</strain>
    </source>
</reference>
<evidence type="ECO:0000259" key="12">
    <source>
        <dbReference type="Pfam" id="PF26002"/>
    </source>
</evidence>
<accession>A0ABW8PV04</accession>
<evidence type="ECO:0000256" key="2">
    <source>
        <dbReference type="ARBA" id="ARBA00009477"/>
    </source>
</evidence>
<dbReference type="EMBL" id="JBANFI010000002">
    <property type="protein sequence ID" value="MFK7160103.1"/>
    <property type="molecule type" value="Genomic_DNA"/>
</dbReference>
<dbReference type="PANTHER" id="PTHR30386:SF17">
    <property type="entry name" value="ALKALINE PROTEASE SECRETION PROTEIN APRE"/>
    <property type="match status" value="1"/>
</dbReference>
<organism evidence="13 14">
    <name type="scientific">Marinospirillum alkalitolerans</name>
    <dbReference type="NCBI Taxonomy" id="3123374"/>
    <lineage>
        <taxon>Bacteria</taxon>
        <taxon>Pseudomonadati</taxon>
        <taxon>Pseudomonadota</taxon>
        <taxon>Gammaproteobacteria</taxon>
        <taxon>Oceanospirillales</taxon>
        <taxon>Oceanospirillaceae</taxon>
        <taxon>Marinospirillum</taxon>
    </lineage>
</organism>
<keyword evidence="10" id="KW-0175">Coiled coil</keyword>
<keyword evidence="8 9" id="KW-0472">Membrane</keyword>
<evidence type="ECO:0000256" key="5">
    <source>
        <dbReference type="ARBA" id="ARBA00022519"/>
    </source>
</evidence>
<dbReference type="Pfam" id="PF25994">
    <property type="entry name" value="HH_AprE"/>
    <property type="match status" value="1"/>
</dbReference>
<dbReference type="InterPro" id="IPR050739">
    <property type="entry name" value="MFP"/>
</dbReference>
<gene>
    <name evidence="13" type="ORF">V6U78_03520</name>
</gene>
<dbReference type="InterPro" id="IPR058982">
    <property type="entry name" value="Beta-barrel_AprE"/>
</dbReference>
<keyword evidence="3 9" id="KW-0813">Transport</keyword>
<evidence type="ECO:0000259" key="11">
    <source>
        <dbReference type="Pfam" id="PF25994"/>
    </source>
</evidence>
<keyword evidence="6 9" id="KW-0812">Transmembrane</keyword>
<evidence type="ECO:0000313" key="14">
    <source>
        <dbReference type="Proteomes" id="UP001621714"/>
    </source>
</evidence>
<evidence type="ECO:0000256" key="1">
    <source>
        <dbReference type="ARBA" id="ARBA00004377"/>
    </source>
</evidence>
<evidence type="ECO:0000256" key="9">
    <source>
        <dbReference type="RuleBase" id="RU365093"/>
    </source>
</evidence>
<keyword evidence="4 9" id="KW-1003">Cell membrane</keyword>
<name>A0ABW8PV04_9GAMM</name>
<dbReference type="Gene3D" id="2.40.50.100">
    <property type="match status" value="1"/>
</dbReference>
<evidence type="ECO:0000256" key="3">
    <source>
        <dbReference type="ARBA" id="ARBA00022448"/>
    </source>
</evidence>
<evidence type="ECO:0000256" key="7">
    <source>
        <dbReference type="ARBA" id="ARBA00022989"/>
    </source>
</evidence>
<feature type="coiled-coil region" evidence="10">
    <location>
        <begin position="201"/>
        <end position="273"/>
    </location>
</feature>
<keyword evidence="5 9" id="KW-0997">Cell inner membrane</keyword>
<keyword evidence="14" id="KW-1185">Reference proteome</keyword>
<comment type="subcellular location">
    <subcellularLocation>
        <location evidence="1 9">Cell inner membrane</location>
        <topology evidence="1 9">Single-pass membrane protein</topology>
    </subcellularLocation>
</comment>
<proteinExistence type="inferred from homology"/>
<keyword evidence="7 9" id="KW-1133">Transmembrane helix</keyword>
<evidence type="ECO:0000256" key="8">
    <source>
        <dbReference type="ARBA" id="ARBA00023136"/>
    </source>
</evidence>
<dbReference type="Proteomes" id="UP001621714">
    <property type="component" value="Unassembled WGS sequence"/>
</dbReference>
<dbReference type="PANTHER" id="PTHR30386">
    <property type="entry name" value="MEMBRANE FUSION SUBUNIT OF EMRAB-TOLC MULTIDRUG EFFLUX PUMP"/>
    <property type="match status" value="1"/>
</dbReference>
<dbReference type="PRINTS" id="PR01490">
    <property type="entry name" value="RTXTOXIND"/>
</dbReference>
<dbReference type="NCBIfam" id="TIGR01843">
    <property type="entry name" value="type_I_hlyD"/>
    <property type="match status" value="1"/>
</dbReference>
<evidence type="ECO:0000313" key="13">
    <source>
        <dbReference type="EMBL" id="MFK7160103.1"/>
    </source>
</evidence>
<feature type="domain" description="AprE-like long alpha-helical hairpin" evidence="11">
    <location>
        <begin position="120"/>
        <end position="322"/>
    </location>
</feature>
<evidence type="ECO:0000256" key="4">
    <source>
        <dbReference type="ARBA" id="ARBA00022475"/>
    </source>
</evidence>
<dbReference type="RefSeq" id="WP_405337261.1">
    <property type="nucleotide sequence ID" value="NZ_JBANFI010000002.1"/>
</dbReference>
<comment type="similarity">
    <text evidence="2 9">Belongs to the membrane fusion protein (MFP) (TC 8.A.1) family.</text>
</comment>
<comment type="caution">
    <text evidence="13">The sequence shown here is derived from an EMBL/GenBank/DDBJ whole genome shotgun (WGS) entry which is preliminary data.</text>
</comment>
<dbReference type="InterPro" id="IPR010129">
    <property type="entry name" value="T1SS_HlyD"/>
</dbReference>
<feature type="transmembrane region" description="Helical" evidence="9">
    <location>
        <begin position="47"/>
        <end position="72"/>
    </location>
</feature>
<evidence type="ECO:0000256" key="6">
    <source>
        <dbReference type="ARBA" id="ARBA00022692"/>
    </source>
</evidence>
<dbReference type="SUPFAM" id="SSF111369">
    <property type="entry name" value="HlyD-like secretion proteins"/>
    <property type="match status" value="1"/>
</dbReference>
<protein>
    <recommendedName>
        <fullName evidence="9">Membrane fusion protein (MFP) family protein</fullName>
    </recommendedName>
</protein>